<dbReference type="GO" id="GO:0006396">
    <property type="term" value="P:RNA processing"/>
    <property type="evidence" value="ECO:0007669"/>
    <property type="project" value="InterPro"/>
</dbReference>
<dbReference type="InterPro" id="IPR029026">
    <property type="entry name" value="tRNA_m1G_MTases_N"/>
</dbReference>
<accession>A0A1V9Z2Y9</accession>
<keyword evidence="1" id="KW-0489">Methyltransferase</keyword>
<dbReference type="Gene3D" id="3.40.1280.10">
    <property type="match status" value="1"/>
</dbReference>
<evidence type="ECO:0000256" key="1">
    <source>
        <dbReference type="ARBA" id="ARBA00022603"/>
    </source>
</evidence>
<feature type="domain" description="tRNA/rRNA methyltransferase SpoU type" evidence="3">
    <location>
        <begin position="10"/>
        <end position="130"/>
    </location>
</feature>
<dbReference type="PANTHER" id="PTHR43191:SF7">
    <property type="entry name" value="OBP33PEP LIKE PROTEIN"/>
    <property type="match status" value="1"/>
</dbReference>
<dbReference type="GO" id="GO:0032259">
    <property type="term" value="P:methylation"/>
    <property type="evidence" value="ECO:0007669"/>
    <property type="project" value="UniProtKB-KW"/>
</dbReference>
<dbReference type="PANTHER" id="PTHR43191">
    <property type="entry name" value="RRNA METHYLTRANSFERASE 3"/>
    <property type="match status" value="1"/>
</dbReference>
<dbReference type="EMBL" id="JNBS01002332">
    <property type="protein sequence ID" value="OQR92375.1"/>
    <property type="molecule type" value="Genomic_DNA"/>
</dbReference>
<dbReference type="AlphaFoldDB" id="A0A1V9Z2Y9"/>
<name>A0A1V9Z2Y9_9STRA</name>
<comment type="caution">
    <text evidence="4">The sequence shown here is derived from an EMBL/GenBank/DDBJ whole genome shotgun (WGS) entry which is preliminary data.</text>
</comment>
<proteinExistence type="predicted"/>
<dbReference type="InterPro" id="IPR029028">
    <property type="entry name" value="Alpha/beta_knot_MTases"/>
</dbReference>
<sequence length="225" mass="24940">MAMTTQESAFYIVASNLAGRKNLGTFLRTSSAFGVKQLIVVGSERYGTHGGHNAHKYVDIIHKHTFEEAQEYLKSVNCMTILGLQSYRHPTPSPSIDDMVFTGPTAFILGNEGGGLSEDQRSICTGFVHVVHYPLPVQTTPFDLDLTVQLAIVLQTYTCTTKAYTERSMEDTSTRGKFQLSERIATSAQSTSEKTQIARQRQEKKAQVENVMNDSLALGSFLEDY</sequence>
<evidence type="ECO:0000313" key="4">
    <source>
        <dbReference type="EMBL" id="OQR92375.1"/>
    </source>
</evidence>
<keyword evidence="5" id="KW-1185">Reference proteome</keyword>
<dbReference type="InterPro" id="IPR051259">
    <property type="entry name" value="rRNA_Methyltransferase"/>
</dbReference>
<dbReference type="GO" id="GO:0003723">
    <property type="term" value="F:RNA binding"/>
    <property type="evidence" value="ECO:0007669"/>
    <property type="project" value="InterPro"/>
</dbReference>
<dbReference type="SUPFAM" id="SSF75217">
    <property type="entry name" value="alpha/beta knot"/>
    <property type="match status" value="1"/>
</dbReference>
<dbReference type="Proteomes" id="UP000243217">
    <property type="component" value="Unassembled WGS sequence"/>
</dbReference>
<evidence type="ECO:0000259" key="3">
    <source>
        <dbReference type="Pfam" id="PF00588"/>
    </source>
</evidence>
<evidence type="ECO:0000313" key="5">
    <source>
        <dbReference type="Proteomes" id="UP000243217"/>
    </source>
</evidence>
<dbReference type="OrthoDB" id="270651at2759"/>
<protein>
    <recommendedName>
        <fullName evidence="3">tRNA/rRNA methyltransferase SpoU type domain-containing protein</fullName>
    </recommendedName>
</protein>
<dbReference type="InterPro" id="IPR001537">
    <property type="entry name" value="SpoU_MeTrfase"/>
</dbReference>
<gene>
    <name evidence="4" type="ORF">THRCLA_08720</name>
</gene>
<reference evidence="4 5" key="1">
    <citation type="journal article" date="2014" name="Genome Biol. Evol.">
        <title>The secreted proteins of Achlya hypogyna and Thraustotheca clavata identify the ancestral oomycete secretome and reveal gene acquisitions by horizontal gene transfer.</title>
        <authorList>
            <person name="Misner I."/>
            <person name="Blouin N."/>
            <person name="Leonard G."/>
            <person name="Richards T.A."/>
            <person name="Lane C.E."/>
        </authorList>
    </citation>
    <scope>NUCLEOTIDE SEQUENCE [LARGE SCALE GENOMIC DNA]</scope>
    <source>
        <strain evidence="4 5">ATCC 34112</strain>
    </source>
</reference>
<dbReference type="Pfam" id="PF00588">
    <property type="entry name" value="SpoU_methylase"/>
    <property type="match status" value="1"/>
</dbReference>
<dbReference type="GO" id="GO:0008173">
    <property type="term" value="F:RNA methyltransferase activity"/>
    <property type="evidence" value="ECO:0007669"/>
    <property type="project" value="InterPro"/>
</dbReference>
<dbReference type="STRING" id="74557.A0A1V9Z2Y9"/>
<organism evidence="4 5">
    <name type="scientific">Thraustotheca clavata</name>
    <dbReference type="NCBI Taxonomy" id="74557"/>
    <lineage>
        <taxon>Eukaryota</taxon>
        <taxon>Sar</taxon>
        <taxon>Stramenopiles</taxon>
        <taxon>Oomycota</taxon>
        <taxon>Saprolegniomycetes</taxon>
        <taxon>Saprolegniales</taxon>
        <taxon>Achlyaceae</taxon>
        <taxon>Thraustotheca</taxon>
    </lineage>
</organism>
<evidence type="ECO:0000256" key="2">
    <source>
        <dbReference type="ARBA" id="ARBA00022679"/>
    </source>
</evidence>
<keyword evidence="2" id="KW-0808">Transferase</keyword>